<evidence type="ECO:0000256" key="6">
    <source>
        <dbReference type="SAM" id="Phobius"/>
    </source>
</evidence>
<evidence type="ECO:0000256" key="4">
    <source>
        <dbReference type="ARBA" id="ARBA00022989"/>
    </source>
</evidence>
<feature type="transmembrane region" description="Helical" evidence="6">
    <location>
        <begin position="576"/>
        <end position="598"/>
    </location>
</feature>
<organism evidence="7 8">
    <name type="scientific">Absidia repens</name>
    <dbReference type="NCBI Taxonomy" id="90262"/>
    <lineage>
        <taxon>Eukaryota</taxon>
        <taxon>Fungi</taxon>
        <taxon>Fungi incertae sedis</taxon>
        <taxon>Mucoromycota</taxon>
        <taxon>Mucoromycotina</taxon>
        <taxon>Mucoromycetes</taxon>
        <taxon>Mucorales</taxon>
        <taxon>Cunninghamellaceae</taxon>
        <taxon>Absidia</taxon>
    </lineage>
</organism>
<dbReference type="PANTHER" id="PTHR21347:SF0">
    <property type="entry name" value="LIPID SCRAMBLASE CLPTM1L"/>
    <property type="match status" value="1"/>
</dbReference>
<comment type="similarity">
    <text evidence="2">Belongs to the CLPTM1 family.</text>
</comment>
<dbReference type="Pfam" id="PF05602">
    <property type="entry name" value="CLPTM1"/>
    <property type="match status" value="1"/>
</dbReference>
<keyword evidence="4 6" id="KW-1133">Transmembrane helix</keyword>
<dbReference type="PANTHER" id="PTHR21347">
    <property type="entry name" value="CLEFT LIP AND PALATE ASSOCIATED TRANSMEMBRANE PROTEIN-RELATED"/>
    <property type="match status" value="1"/>
</dbReference>
<keyword evidence="3 6" id="KW-0812">Transmembrane</keyword>
<feature type="transmembrane region" description="Helical" evidence="6">
    <location>
        <begin position="534"/>
        <end position="556"/>
    </location>
</feature>
<evidence type="ECO:0000256" key="5">
    <source>
        <dbReference type="ARBA" id="ARBA00023136"/>
    </source>
</evidence>
<feature type="transmembrane region" description="Helical" evidence="6">
    <location>
        <begin position="373"/>
        <end position="392"/>
    </location>
</feature>
<evidence type="ECO:0000313" key="7">
    <source>
        <dbReference type="EMBL" id="ORZ25772.1"/>
    </source>
</evidence>
<feature type="transmembrane region" description="Helical" evidence="6">
    <location>
        <begin position="20"/>
        <end position="38"/>
    </location>
</feature>
<dbReference type="Proteomes" id="UP000193560">
    <property type="component" value="Unassembled WGS sequence"/>
</dbReference>
<dbReference type="GO" id="GO:0016020">
    <property type="term" value="C:membrane"/>
    <property type="evidence" value="ECO:0007669"/>
    <property type="project" value="UniProtKB-SubCell"/>
</dbReference>
<proteinExistence type="inferred from homology"/>
<evidence type="ECO:0000256" key="1">
    <source>
        <dbReference type="ARBA" id="ARBA00004141"/>
    </source>
</evidence>
<protein>
    <submittedName>
        <fullName evidence="7">Cleft lip and palate transmembrane protein 1-domain-containing protein</fullName>
    </submittedName>
</protein>
<keyword evidence="8" id="KW-1185">Reference proteome</keyword>
<dbReference type="EMBL" id="MCGE01000001">
    <property type="protein sequence ID" value="ORZ25772.1"/>
    <property type="molecule type" value="Genomic_DNA"/>
</dbReference>
<evidence type="ECO:0000256" key="2">
    <source>
        <dbReference type="ARBA" id="ARBA00009310"/>
    </source>
</evidence>
<evidence type="ECO:0000313" key="8">
    <source>
        <dbReference type="Proteomes" id="UP000193560"/>
    </source>
</evidence>
<dbReference type="OrthoDB" id="378564at2759"/>
<dbReference type="STRING" id="90262.A0A1X2J1S8"/>
<dbReference type="GO" id="GO:0012505">
    <property type="term" value="C:endomembrane system"/>
    <property type="evidence" value="ECO:0007669"/>
    <property type="project" value="TreeGrafter"/>
</dbReference>
<feature type="transmembrane region" description="Helical" evidence="6">
    <location>
        <begin position="510"/>
        <end position="528"/>
    </location>
</feature>
<comment type="subcellular location">
    <subcellularLocation>
        <location evidence="1">Membrane</location>
        <topology evidence="1">Multi-pass membrane protein</topology>
    </subcellularLocation>
</comment>
<comment type="caution">
    <text evidence="7">The sequence shown here is derived from an EMBL/GenBank/DDBJ whole genome shotgun (WGS) entry which is preliminary data.</text>
</comment>
<sequence>MNHVQPRKYQSVLLWLKLHYKFMIIPCCILYLQYIVFYDRSGPFASLPSPSATKNVDPPTMVTTGPAAPSSLPEGVYHNPFPLQTRMNSLPEALVGLWQQGLSMDLIVHVSQKEFFMDYYLPPSCHIRHIVLNQVLAPEAQQLMIPLTKVEPNATLYAHIFLTRTNSPINPDDTRFNPEHIVYKRHVLTKHYLPKNSTSTLFVLKSLYQRLQSTITTTSTESYQEPIPPPPASLVSYWHEKVTIALVNDGKEAIPTAALQPATLKYISLETTPTKGSTADYERPPLLAGDTGHRIGFYRPIVFPNDFWLLEHNAYPLDENTTHLPLTIQVETIAMWKFNTLVAFEDVSNPFGDMAITEMEQVKRLFLEMNPTWLCILLTLSGLYCLFSFLAFQNDVLFWKNKTNCSGVSLFGMKLQLLAHVILLCKTMDVQRATKTSLVMILTHGFSMAIQVWKIDKILPAHQRWAPLDWIQQQCRQYGIMRQNPNQSSVLKSTETGAKVSDKEWLRLRIGNVIVPMGLLMLCITYLWKRQSFGVYSILLQGLSELIYVLDFFFLLPQAIHNHRIRKVDHISRRTLLYKSLNILIDTVFAFIIKTTFIHRLACFHQDILYLFIFTNPMFFMPLS</sequence>
<accession>A0A1X2J1S8</accession>
<evidence type="ECO:0000256" key="3">
    <source>
        <dbReference type="ARBA" id="ARBA00022692"/>
    </source>
</evidence>
<name>A0A1X2J1S8_9FUNG</name>
<dbReference type="AlphaFoldDB" id="A0A1X2J1S8"/>
<dbReference type="InterPro" id="IPR008429">
    <property type="entry name" value="CLPTM1"/>
</dbReference>
<gene>
    <name evidence="7" type="ORF">BCR42DRAFT_445512</name>
</gene>
<keyword evidence="5 6" id="KW-0472">Membrane</keyword>
<reference evidence="7 8" key="1">
    <citation type="submission" date="2016-07" db="EMBL/GenBank/DDBJ databases">
        <title>Pervasive Adenine N6-methylation of Active Genes in Fungi.</title>
        <authorList>
            <consortium name="DOE Joint Genome Institute"/>
            <person name="Mondo S.J."/>
            <person name="Dannebaum R.O."/>
            <person name="Kuo R.C."/>
            <person name="Labutti K."/>
            <person name="Haridas S."/>
            <person name="Kuo A."/>
            <person name="Salamov A."/>
            <person name="Ahrendt S.R."/>
            <person name="Lipzen A."/>
            <person name="Sullivan W."/>
            <person name="Andreopoulos W.B."/>
            <person name="Clum A."/>
            <person name="Lindquist E."/>
            <person name="Daum C."/>
            <person name="Ramamoorthy G.K."/>
            <person name="Gryganskyi A."/>
            <person name="Culley D."/>
            <person name="Magnuson J.K."/>
            <person name="James T.Y."/>
            <person name="O'Malley M.A."/>
            <person name="Stajich J.E."/>
            <person name="Spatafora J.W."/>
            <person name="Visel A."/>
            <person name="Grigoriev I.V."/>
        </authorList>
    </citation>
    <scope>NUCLEOTIDE SEQUENCE [LARGE SCALE GENOMIC DNA]</scope>
    <source>
        <strain evidence="7 8">NRRL 1336</strain>
    </source>
</reference>